<organism evidence="1 2">
    <name type="scientific">Candidatus Ruania gallistercoris</name>
    <dbReference type="NCBI Taxonomy" id="2838746"/>
    <lineage>
        <taxon>Bacteria</taxon>
        <taxon>Bacillati</taxon>
        <taxon>Actinomycetota</taxon>
        <taxon>Actinomycetes</taxon>
        <taxon>Micrococcales</taxon>
        <taxon>Ruaniaceae</taxon>
        <taxon>Ruania</taxon>
    </lineage>
</organism>
<gene>
    <name evidence="1" type="ORF">H9815_11960</name>
</gene>
<evidence type="ECO:0000313" key="1">
    <source>
        <dbReference type="EMBL" id="HIZ36485.1"/>
    </source>
</evidence>
<name>A0A9D2J4B7_9MICO</name>
<accession>A0A9D2J4B7</accession>
<evidence type="ECO:0000313" key="2">
    <source>
        <dbReference type="Proteomes" id="UP000824037"/>
    </source>
</evidence>
<comment type="caution">
    <text evidence="1">The sequence shown here is derived from an EMBL/GenBank/DDBJ whole genome shotgun (WGS) entry which is preliminary data.</text>
</comment>
<proteinExistence type="predicted"/>
<sequence>MTTVHAVYTTADLSWWQRIAPILGLSPAGTPGQYAGSGLLTVRPATEETSPGTTHLEILLTDPRAALTAAEAVATVADGTVSATDGTAITVGPAVEHFPTPTLASGQTQVAVMPIWYGPDPAEPIAILTGLGLQPRLASESGSWKDFTADGGGQVAWHHSPSVALELALEHSGDLDALADRLTEIGTGATVVDEAYNRTLLVDTPDGGRLWVNGTQTDLYGYRREG</sequence>
<protein>
    <submittedName>
        <fullName evidence="1">Uncharacterized protein</fullName>
    </submittedName>
</protein>
<dbReference type="EMBL" id="DXBY01000206">
    <property type="protein sequence ID" value="HIZ36485.1"/>
    <property type="molecule type" value="Genomic_DNA"/>
</dbReference>
<reference evidence="1" key="1">
    <citation type="journal article" date="2021" name="PeerJ">
        <title>Extensive microbial diversity within the chicken gut microbiome revealed by metagenomics and culture.</title>
        <authorList>
            <person name="Gilroy R."/>
            <person name="Ravi A."/>
            <person name="Getino M."/>
            <person name="Pursley I."/>
            <person name="Horton D.L."/>
            <person name="Alikhan N.F."/>
            <person name="Baker D."/>
            <person name="Gharbi K."/>
            <person name="Hall N."/>
            <person name="Watson M."/>
            <person name="Adriaenssens E.M."/>
            <person name="Foster-Nyarko E."/>
            <person name="Jarju S."/>
            <person name="Secka A."/>
            <person name="Antonio M."/>
            <person name="Oren A."/>
            <person name="Chaudhuri R.R."/>
            <person name="La Ragione R."/>
            <person name="Hildebrand F."/>
            <person name="Pallen M.J."/>
        </authorList>
    </citation>
    <scope>NUCLEOTIDE SEQUENCE</scope>
    <source>
        <strain evidence="1">ChiGjej4B4-7305</strain>
    </source>
</reference>
<dbReference type="AlphaFoldDB" id="A0A9D2J4B7"/>
<reference evidence="1" key="2">
    <citation type="submission" date="2021-04" db="EMBL/GenBank/DDBJ databases">
        <authorList>
            <person name="Gilroy R."/>
        </authorList>
    </citation>
    <scope>NUCLEOTIDE SEQUENCE</scope>
    <source>
        <strain evidence="1">ChiGjej4B4-7305</strain>
    </source>
</reference>
<dbReference type="Proteomes" id="UP000824037">
    <property type="component" value="Unassembled WGS sequence"/>
</dbReference>